<evidence type="ECO:0000313" key="3">
    <source>
        <dbReference type="Proteomes" id="UP000724268"/>
    </source>
</evidence>
<evidence type="ECO:0000256" key="1">
    <source>
        <dbReference type="SAM" id="MobiDB-lite"/>
    </source>
</evidence>
<protein>
    <submittedName>
        <fullName evidence="2">Phage portal protein</fullName>
    </submittedName>
</protein>
<reference evidence="2 3" key="1">
    <citation type="submission" date="2021-07" db="EMBL/GenBank/DDBJ databases">
        <title>Thermus aquaticus gen. n. and sp. n., a nonsporulating extreme thermophile.</title>
        <authorList>
            <person name="Hu C.-J."/>
            <person name="Li W.-J."/>
            <person name="Xian W.-D."/>
        </authorList>
    </citation>
    <scope>NUCLEOTIDE SEQUENCE [LARGE SCALE GENOMIC DNA]</scope>
    <source>
        <strain evidence="2 3">SYSU G05001</strain>
    </source>
</reference>
<sequence length="586" mass="66287">MDWHVSTTLRQAGQVAARGDAPRDEREDALLQAAREVAPVARALPVGEILRLGTLYAKGFDPPQEALARMAKVSLPVEDPSGTARTVWLARPVGLDFPQLRRIVQEDPVLKAIIWTRIAQVQRFLRPSAQIWKPGFRIRFRDRFRPVRPEDARRLAWLEDYVLSCGAEFDPRRRRALRRDGLWDWVAKHLQDSLSLDAAPVELIPTPSGRTHGWVHVDGGSVYLVDPLATDALNDTPEVHQRYGLEVPDPSQVVAVLAREGRVLAWYTHEDLLYRVRRPRTEPWALGYGQPEPEDLLRIVTGFLNALTLNLRGFTHNSIPKGILTIYGDFTEEDIEQFRAEWDAYVSGLSNRWRVPVLFAQGGEGNTAGASFVPIGNEYNEMYFAKWMTFLVAIKAALYGMDPEEINFESFSARPSTLSGSDTEERLASSRDKGLWPLLQFLRATLNEILYTVDPEVELEWTGLEVDQQASRQDEERMLTWGEYRQRRGEAPPEDPILANAPMNPGFLSLYMQTLQGQQGAHEQAHGQARAPEGPEGEDGKTPSEYEDEDGVRWRPEPYRPDEPEDGLLGKGWALEDWGEVPEDGL</sequence>
<keyword evidence="3" id="KW-1185">Reference proteome</keyword>
<proteinExistence type="predicted"/>
<evidence type="ECO:0000313" key="2">
    <source>
        <dbReference type="EMBL" id="MBW6395539.1"/>
    </source>
</evidence>
<gene>
    <name evidence="2" type="ORF">KZX47_10300</name>
</gene>
<comment type="caution">
    <text evidence="2">The sequence shown here is derived from an EMBL/GenBank/DDBJ whole genome shotgun (WGS) entry which is preliminary data.</text>
</comment>
<feature type="region of interest" description="Disordered" evidence="1">
    <location>
        <begin position="515"/>
        <end position="586"/>
    </location>
</feature>
<feature type="compositionally biased region" description="Basic and acidic residues" evidence="1">
    <location>
        <begin position="551"/>
        <end position="562"/>
    </location>
</feature>
<dbReference type="EMBL" id="JAHXRS010000019">
    <property type="protein sequence ID" value="MBW6395539.1"/>
    <property type="molecule type" value="Genomic_DNA"/>
</dbReference>
<name>A0ABS7A2V9_9DEIN</name>
<feature type="compositionally biased region" description="Low complexity" evidence="1">
    <location>
        <begin position="516"/>
        <end position="529"/>
    </location>
</feature>
<dbReference type="Proteomes" id="UP000724268">
    <property type="component" value="Unassembled WGS sequence"/>
</dbReference>
<organism evidence="2 3">
    <name type="scientific">Thermus brevis</name>
    <dbReference type="NCBI Taxonomy" id="2862456"/>
    <lineage>
        <taxon>Bacteria</taxon>
        <taxon>Thermotogati</taxon>
        <taxon>Deinococcota</taxon>
        <taxon>Deinococci</taxon>
        <taxon>Thermales</taxon>
        <taxon>Thermaceae</taxon>
        <taxon>Thermus</taxon>
    </lineage>
</organism>
<accession>A0ABS7A2V9</accession>
<dbReference type="RefSeq" id="WP_219760020.1">
    <property type="nucleotide sequence ID" value="NZ_JAHXRS010000019.1"/>
</dbReference>
<feature type="compositionally biased region" description="Acidic residues" evidence="1">
    <location>
        <begin position="577"/>
        <end position="586"/>
    </location>
</feature>